<name>A0A7S4IPZ8_9STRA</name>
<feature type="region of interest" description="Disordered" evidence="1">
    <location>
        <begin position="36"/>
        <end position="68"/>
    </location>
</feature>
<gene>
    <name evidence="3" type="ORF">OAUR00152_LOCUS13890</name>
</gene>
<feature type="signal peptide" evidence="2">
    <location>
        <begin position="1"/>
        <end position="22"/>
    </location>
</feature>
<dbReference type="AlphaFoldDB" id="A0A7S4IPZ8"/>
<dbReference type="EMBL" id="HBKQ01020537">
    <property type="protein sequence ID" value="CAE2236068.1"/>
    <property type="molecule type" value="Transcribed_RNA"/>
</dbReference>
<accession>A0A7S4IPZ8</accession>
<sequence>MSRKRAFLLLFATLLPPPPASSFSIATPNARLAEMTSGAVGRRCAAPARPGLSSARRNDAPPPPEETNILSEWNEERNAVSRTLRRLEEDRLNDLTASGRDFRDRLRDSVEAMRAELLEGTSDRDVRTAANDEFIGASRSIKDEFRALREVQVVRIKEASRPLEELVEHVDEALRGAMMQLGPENMDPTPNDLKDFKAQIVTIAPPCAELFGTLEKFISHVEKSVREGTSQQHPEVVRALEEFDADVEDRLKDLRNDVRFRIRIMEDAAKERHS</sequence>
<protein>
    <submittedName>
        <fullName evidence="3">Uncharacterized protein</fullName>
    </submittedName>
</protein>
<evidence type="ECO:0000313" key="3">
    <source>
        <dbReference type="EMBL" id="CAE2236068.1"/>
    </source>
</evidence>
<reference evidence="3" key="1">
    <citation type="submission" date="2021-01" db="EMBL/GenBank/DDBJ databases">
        <authorList>
            <person name="Corre E."/>
            <person name="Pelletier E."/>
            <person name="Niang G."/>
            <person name="Scheremetjew M."/>
            <person name="Finn R."/>
            <person name="Kale V."/>
            <person name="Holt S."/>
            <person name="Cochrane G."/>
            <person name="Meng A."/>
            <person name="Brown T."/>
            <person name="Cohen L."/>
        </authorList>
    </citation>
    <scope>NUCLEOTIDE SEQUENCE</scope>
    <source>
        <strain evidence="3">Isolate 1302-5</strain>
    </source>
</reference>
<evidence type="ECO:0000256" key="2">
    <source>
        <dbReference type="SAM" id="SignalP"/>
    </source>
</evidence>
<feature type="chain" id="PRO_5030783482" evidence="2">
    <location>
        <begin position="23"/>
        <end position="274"/>
    </location>
</feature>
<organism evidence="3">
    <name type="scientific">Odontella aurita</name>
    <dbReference type="NCBI Taxonomy" id="265563"/>
    <lineage>
        <taxon>Eukaryota</taxon>
        <taxon>Sar</taxon>
        <taxon>Stramenopiles</taxon>
        <taxon>Ochrophyta</taxon>
        <taxon>Bacillariophyta</taxon>
        <taxon>Mediophyceae</taxon>
        <taxon>Biddulphiophycidae</taxon>
        <taxon>Eupodiscales</taxon>
        <taxon>Odontellaceae</taxon>
        <taxon>Odontella</taxon>
    </lineage>
</organism>
<evidence type="ECO:0000256" key="1">
    <source>
        <dbReference type="SAM" id="MobiDB-lite"/>
    </source>
</evidence>
<proteinExistence type="predicted"/>
<keyword evidence="2" id="KW-0732">Signal</keyword>